<dbReference type="GO" id="GO:0016829">
    <property type="term" value="F:lyase activity"/>
    <property type="evidence" value="ECO:0007669"/>
    <property type="project" value="UniProtKB-KW"/>
</dbReference>
<feature type="compositionally biased region" description="Basic residues" evidence="1">
    <location>
        <begin position="115"/>
        <end position="124"/>
    </location>
</feature>
<reference evidence="2" key="1">
    <citation type="submission" date="2020-02" db="EMBL/GenBank/DDBJ databases">
        <authorList>
            <person name="Meier V. D."/>
        </authorList>
    </citation>
    <scope>NUCLEOTIDE SEQUENCE</scope>
    <source>
        <strain evidence="2">AVDCRST_MAG30</strain>
    </source>
</reference>
<keyword evidence="2" id="KW-0456">Lyase</keyword>
<feature type="compositionally biased region" description="Basic and acidic residues" evidence="1">
    <location>
        <begin position="72"/>
        <end position="86"/>
    </location>
</feature>
<dbReference type="EMBL" id="CADCVS010000297">
    <property type="protein sequence ID" value="CAA9507152.1"/>
    <property type="molecule type" value="Genomic_DNA"/>
</dbReference>
<proteinExistence type="predicted"/>
<feature type="non-terminal residue" evidence="2">
    <location>
        <position position="136"/>
    </location>
</feature>
<name>A0A6J4SW55_9ACTN</name>
<feature type="region of interest" description="Disordered" evidence="1">
    <location>
        <begin position="1"/>
        <end position="136"/>
    </location>
</feature>
<feature type="compositionally biased region" description="Pro residues" evidence="1">
    <location>
        <begin position="125"/>
        <end position="136"/>
    </location>
</feature>
<sequence length="136" mass="15280">GHHDSSGHAPARGRDGLPQLLPRHARLRGPQRRRVRRHALDHRRPARPAADVDRPVPAGRHPGDHRRRAPHDRRDDGEGHLREHQPGDPGPRRHVRAGAVRRRRGGAGADGPAVRHPRLRRPRPRGQPDPHPAARL</sequence>
<evidence type="ECO:0000313" key="2">
    <source>
        <dbReference type="EMBL" id="CAA9507152.1"/>
    </source>
</evidence>
<protein>
    <submittedName>
        <fullName evidence="2">Putative lyase</fullName>
    </submittedName>
</protein>
<feature type="compositionally biased region" description="Basic residues" evidence="1">
    <location>
        <begin position="23"/>
        <end position="46"/>
    </location>
</feature>
<gene>
    <name evidence="2" type="ORF">AVDCRST_MAG30-2267</name>
</gene>
<organism evidence="2">
    <name type="scientific">uncultured Solirubrobacteraceae bacterium</name>
    <dbReference type="NCBI Taxonomy" id="1162706"/>
    <lineage>
        <taxon>Bacteria</taxon>
        <taxon>Bacillati</taxon>
        <taxon>Actinomycetota</taxon>
        <taxon>Thermoleophilia</taxon>
        <taxon>Solirubrobacterales</taxon>
        <taxon>Solirubrobacteraceae</taxon>
        <taxon>environmental samples</taxon>
    </lineage>
</organism>
<accession>A0A6J4SW55</accession>
<dbReference type="AlphaFoldDB" id="A0A6J4SW55"/>
<evidence type="ECO:0000256" key="1">
    <source>
        <dbReference type="SAM" id="MobiDB-lite"/>
    </source>
</evidence>
<feature type="compositionally biased region" description="Basic residues" evidence="1">
    <location>
        <begin position="92"/>
        <end position="105"/>
    </location>
</feature>
<feature type="non-terminal residue" evidence="2">
    <location>
        <position position="1"/>
    </location>
</feature>